<dbReference type="WBParaSite" id="PgR053_g002_t01">
    <property type="protein sequence ID" value="PgR053_g002_t01"/>
    <property type="gene ID" value="PgR053_g002"/>
</dbReference>
<evidence type="ECO:0000256" key="1">
    <source>
        <dbReference type="SAM" id="MobiDB-lite"/>
    </source>
</evidence>
<keyword evidence="2" id="KW-1185">Reference proteome</keyword>
<accession>A0A915BSA0</accession>
<dbReference type="AlphaFoldDB" id="A0A915BSA0"/>
<evidence type="ECO:0000313" key="3">
    <source>
        <dbReference type="WBParaSite" id="PgR053_g002_t01"/>
    </source>
</evidence>
<organism evidence="2 3">
    <name type="scientific">Parascaris univalens</name>
    <name type="common">Nematode worm</name>
    <dbReference type="NCBI Taxonomy" id="6257"/>
    <lineage>
        <taxon>Eukaryota</taxon>
        <taxon>Metazoa</taxon>
        <taxon>Ecdysozoa</taxon>
        <taxon>Nematoda</taxon>
        <taxon>Chromadorea</taxon>
        <taxon>Rhabditida</taxon>
        <taxon>Spirurina</taxon>
        <taxon>Ascaridomorpha</taxon>
        <taxon>Ascaridoidea</taxon>
        <taxon>Ascarididae</taxon>
        <taxon>Parascaris</taxon>
    </lineage>
</organism>
<reference evidence="3" key="1">
    <citation type="submission" date="2022-11" db="UniProtKB">
        <authorList>
            <consortium name="WormBaseParasite"/>
        </authorList>
    </citation>
    <scope>IDENTIFICATION</scope>
</reference>
<proteinExistence type="predicted"/>
<sequence length="214" mass="24095">MVTSAASYDSTLRGKHSFGLRNGKDAILTTQEANAGRSLTRRDVGLGMRWEGDERELQEMDGMTAEGRLLRGGGMEYERKGKEREEIKEAELQTSPTTNCQIKFLTNVNAEILLARESTKEETNFFLPYKFLLSVYQVKAQTNQRSKEVRESDKPQPTENVLMLKGERRNSQKEGWISENNIGFQNGAMPILSQSRKISGHSSHVNPLNAVSIL</sequence>
<evidence type="ECO:0000313" key="2">
    <source>
        <dbReference type="Proteomes" id="UP000887569"/>
    </source>
</evidence>
<dbReference type="Proteomes" id="UP000887569">
    <property type="component" value="Unplaced"/>
</dbReference>
<name>A0A915BSA0_PARUN</name>
<feature type="compositionally biased region" description="Basic and acidic residues" evidence="1">
    <location>
        <begin position="145"/>
        <end position="156"/>
    </location>
</feature>
<protein>
    <submittedName>
        <fullName evidence="3">Uncharacterized protein</fullName>
    </submittedName>
</protein>
<feature type="region of interest" description="Disordered" evidence="1">
    <location>
        <begin position="145"/>
        <end position="170"/>
    </location>
</feature>